<dbReference type="GO" id="GO:0005730">
    <property type="term" value="C:nucleolus"/>
    <property type="evidence" value="ECO:0007669"/>
    <property type="project" value="EnsemblPlants"/>
</dbReference>
<feature type="binding site" evidence="6">
    <location>
        <position position="1"/>
    </location>
    <ligand>
        <name>S-adenosyl-L-methionine</name>
        <dbReference type="ChEBI" id="CHEBI:59789"/>
    </ligand>
</feature>
<keyword evidence="4 6" id="KW-0949">S-adenosyl-L-methionine</keyword>
<dbReference type="Proteomes" id="UP000012073">
    <property type="component" value="Unassembled WGS sequence"/>
</dbReference>
<dbReference type="PANTHER" id="PTHR11727:SF7">
    <property type="entry name" value="DIMETHYLADENOSINE TRANSFERASE-RELATED"/>
    <property type="match status" value="1"/>
</dbReference>
<dbReference type="InterPro" id="IPR001737">
    <property type="entry name" value="KsgA/Erm"/>
</dbReference>
<dbReference type="InterPro" id="IPR020598">
    <property type="entry name" value="rRNA_Ade_methylase_Trfase_N"/>
</dbReference>
<sequence length="297" mass="33529">MIVEVYKRVQGSSGENRLEVIQGDVLKHQLPYFDLCVANTPYQISSPLVFRLLAHRPMFRAAVLMFQREFALRLTAKPGDNLYCRLSVNVQLLARVNHLMKVAKNNFRPPPKVESSVVRIEPRNPPPLINFKEWDGMLRICFQRKNRMLRAIFLQKSVLRMLEEKRKTAHSLGTLGEDGTLTPGLNATTGDSELLMADEGQALSTLFASLGREDGKEDDMQEEDSEKVGDNVQEAMDVDASSGRSKTAKKGINQALRESVDKVLKETDFATVRSKEMSIQDFTTLLRSFHTQGVRFG</sequence>
<dbReference type="Gene3D" id="1.10.8.480">
    <property type="match status" value="1"/>
</dbReference>
<dbReference type="OrthoDB" id="74991at2759"/>
<dbReference type="STRING" id="2769.R7QLJ8"/>
<dbReference type="GO" id="GO:0003723">
    <property type="term" value="F:RNA binding"/>
    <property type="evidence" value="ECO:0007669"/>
    <property type="project" value="UniProtKB-UniRule"/>
</dbReference>
<dbReference type="EMBL" id="HG001918">
    <property type="protein sequence ID" value="CDF38346.1"/>
    <property type="molecule type" value="Genomic_DNA"/>
</dbReference>
<dbReference type="NCBIfam" id="TIGR00755">
    <property type="entry name" value="ksgA"/>
    <property type="match status" value="1"/>
</dbReference>
<keyword evidence="10" id="KW-1185">Reference proteome</keyword>
<evidence type="ECO:0000313" key="10">
    <source>
        <dbReference type="Proteomes" id="UP000012073"/>
    </source>
</evidence>
<evidence type="ECO:0000256" key="1">
    <source>
        <dbReference type="ARBA" id="ARBA00022552"/>
    </source>
</evidence>
<dbReference type="AlphaFoldDB" id="R7QLJ8"/>
<evidence type="ECO:0000256" key="4">
    <source>
        <dbReference type="ARBA" id="ARBA00022691"/>
    </source>
</evidence>
<dbReference type="Gene3D" id="3.40.50.150">
    <property type="entry name" value="Vaccinia Virus protein VP39"/>
    <property type="match status" value="1"/>
</dbReference>
<evidence type="ECO:0000256" key="2">
    <source>
        <dbReference type="ARBA" id="ARBA00022603"/>
    </source>
</evidence>
<feature type="domain" description="Ribosomal RNA adenine methylase transferase N-terminal" evidence="8">
    <location>
        <begin position="1"/>
        <end position="124"/>
    </location>
</feature>
<gene>
    <name evidence="9" type="ORF">CHC_T00000947001</name>
</gene>
<dbReference type="GeneID" id="17325948"/>
<dbReference type="PANTHER" id="PTHR11727">
    <property type="entry name" value="DIMETHYLADENOSINE TRANSFERASE"/>
    <property type="match status" value="1"/>
</dbReference>
<accession>R7QLJ8</accession>
<dbReference type="Gramene" id="CDF38346">
    <property type="protein sequence ID" value="CDF38346"/>
    <property type="gene ID" value="CHC_T00000947001"/>
</dbReference>
<feature type="binding site" evidence="6">
    <location>
        <position position="24"/>
    </location>
    <ligand>
        <name>S-adenosyl-L-methionine</name>
        <dbReference type="ChEBI" id="CHEBI:59789"/>
    </ligand>
</feature>
<dbReference type="PhylomeDB" id="R7QLJ8"/>
<keyword evidence="3 6" id="KW-0808">Transferase</keyword>
<dbReference type="Pfam" id="PF00398">
    <property type="entry name" value="RrnaAD"/>
    <property type="match status" value="1"/>
</dbReference>
<dbReference type="SMART" id="SM00650">
    <property type="entry name" value="rADc"/>
    <property type="match status" value="1"/>
</dbReference>
<evidence type="ECO:0000256" key="3">
    <source>
        <dbReference type="ARBA" id="ARBA00022679"/>
    </source>
</evidence>
<comment type="caution">
    <text evidence="6">Lacks conserved residue(s) required for the propagation of feature annotation.</text>
</comment>
<dbReference type="InterPro" id="IPR029063">
    <property type="entry name" value="SAM-dependent_MTases_sf"/>
</dbReference>
<keyword evidence="5 6" id="KW-0694">RNA-binding</keyword>
<comment type="similarity">
    <text evidence="6 7">Belongs to the class I-like SAM-binding methyltransferase superfamily. rRNA adenine N(6)-methyltransferase family.</text>
</comment>
<dbReference type="PROSITE" id="PS51689">
    <property type="entry name" value="SAM_RNA_A_N6_MT"/>
    <property type="match status" value="1"/>
</dbReference>
<evidence type="ECO:0000259" key="8">
    <source>
        <dbReference type="SMART" id="SM00650"/>
    </source>
</evidence>
<dbReference type="EC" id="2.1.1.-" evidence="7"/>
<evidence type="ECO:0000313" key="9">
    <source>
        <dbReference type="EMBL" id="CDF38346.1"/>
    </source>
</evidence>
<evidence type="ECO:0000256" key="6">
    <source>
        <dbReference type="PROSITE-ProRule" id="PRU01026"/>
    </source>
</evidence>
<organism evidence="9 10">
    <name type="scientific">Chondrus crispus</name>
    <name type="common">Carrageen Irish moss</name>
    <name type="synonym">Polymorpha crispa</name>
    <dbReference type="NCBI Taxonomy" id="2769"/>
    <lineage>
        <taxon>Eukaryota</taxon>
        <taxon>Rhodophyta</taxon>
        <taxon>Florideophyceae</taxon>
        <taxon>Rhodymeniophycidae</taxon>
        <taxon>Gigartinales</taxon>
        <taxon>Gigartinaceae</taxon>
        <taxon>Chondrus</taxon>
    </lineage>
</organism>
<dbReference type="InterPro" id="IPR011530">
    <property type="entry name" value="rRNA_adenine_dimethylase"/>
</dbReference>
<feature type="binding site" evidence="6">
    <location>
        <position position="39"/>
    </location>
    <ligand>
        <name>S-adenosyl-L-methionine</name>
        <dbReference type="ChEBI" id="CHEBI:59789"/>
    </ligand>
</feature>
<proteinExistence type="inferred from homology"/>
<evidence type="ECO:0000256" key="7">
    <source>
        <dbReference type="RuleBase" id="RU362106"/>
    </source>
</evidence>
<dbReference type="RefSeq" id="XP_005718231.1">
    <property type="nucleotide sequence ID" value="XM_005718174.1"/>
</dbReference>
<dbReference type="GO" id="GO:0001708">
    <property type="term" value="P:cell fate specification"/>
    <property type="evidence" value="ECO:0007669"/>
    <property type="project" value="EnsemblPlants"/>
</dbReference>
<dbReference type="GO" id="GO:0000179">
    <property type="term" value="F:rRNA (adenine-N6,N6-)-dimethyltransferase activity"/>
    <property type="evidence" value="ECO:0007669"/>
    <property type="project" value="UniProtKB-UniRule"/>
</dbReference>
<evidence type="ECO:0000256" key="5">
    <source>
        <dbReference type="ARBA" id="ARBA00022884"/>
    </source>
</evidence>
<reference evidence="10" key="1">
    <citation type="journal article" date="2013" name="Proc. Natl. Acad. Sci. U.S.A.">
        <title>Genome structure and metabolic features in the red seaweed Chondrus crispus shed light on evolution of the Archaeplastida.</title>
        <authorList>
            <person name="Collen J."/>
            <person name="Porcel B."/>
            <person name="Carre W."/>
            <person name="Ball S.G."/>
            <person name="Chaparro C."/>
            <person name="Tonon T."/>
            <person name="Barbeyron T."/>
            <person name="Michel G."/>
            <person name="Noel B."/>
            <person name="Valentin K."/>
            <person name="Elias M."/>
            <person name="Artiguenave F."/>
            <person name="Arun A."/>
            <person name="Aury J.M."/>
            <person name="Barbosa-Neto J.F."/>
            <person name="Bothwell J.H."/>
            <person name="Bouget F.Y."/>
            <person name="Brillet L."/>
            <person name="Cabello-Hurtado F."/>
            <person name="Capella-Gutierrez S."/>
            <person name="Charrier B."/>
            <person name="Cladiere L."/>
            <person name="Cock J.M."/>
            <person name="Coelho S.M."/>
            <person name="Colleoni C."/>
            <person name="Czjzek M."/>
            <person name="Da Silva C."/>
            <person name="Delage L."/>
            <person name="Denoeud F."/>
            <person name="Deschamps P."/>
            <person name="Dittami S.M."/>
            <person name="Gabaldon T."/>
            <person name="Gachon C.M."/>
            <person name="Groisillier A."/>
            <person name="Herve C."/>
            <person name="Jabbari K."/>
            <person name="Katinka M."/>
            <person name="Kloareg B."/>
            <person name="Kowalczyk N."/>
            <person name="Labadie K."/>
            <person name="Leblanc C."/>
            <person name="Lopez P.J."/>
            <person name="McLachlan D.H."/>
            <person name="Meslet-Cladiere L."/>
            <person name="Moustafa A."/>
            <person name="Nehr Z."/>
            <person name="Nyvall Collen P."/>
            <person name="Panaud O."/>
            <person name="Partensky F."/>
            <person name="Poulain J."/>
            <person name="Rensing S.A."/>
            <person name="Rousvoal S."/>
            <person name="Samson G."/>
            <person name="Symeonidi A."/>
            <person name="Weissenbach J."/>
            <person name="Zambounis A."/>
            <person name="Wincker P."/>
            <person name="Boyen C."/>
        </authorList>
    </citation>
    <scope>NUCLEOTIDE SEQUENCE [LARGE SCALE GENOMIC DNA]</scope>
    <source>
        <strain evidence="10">cv. Stackhouse</strain>
    </source>
</reference>
<dbReference type="GO" id="GO:0051301">
    <property type="term" value="P:cell division"/>
    <property type="evidence" value="ECO:0007669"/>
    <property type="project" value="EnsemblPlants"/>
</dbReference>
<keyword evidence="2 6" id="KW-0489">Methyltransferase</keyword>
<dbReference type="SUPFAM" id="SSF53335">
    <property type="entry name" value="S-adenosyl-L-methionine-dependent methyltransferases"/>
    <property type="match status" value="1"/>
</dbReference>
<protein>
    <recommendedName>
        <fullName evidence="7">rRNA adenine N(6)-methyltransferase</fullName>
        <ecNumber evidence="7">2.1.1.-</ecNumber>
    </recommendedName>
</protein>
<dbReference type="KEGG" id="ccp:CHC_T00000947001"/>
<keyword evidence="1 7" id="KW-0698">rRNA processing</keyword>
<name>R7QLJ8_CHOCR</name>